<evidence type="ECO:0000256" key="2">
    <source>
        <dbReference type="ARBA" id="ARBA00022679"/>
    </source>
</evidence>
<keyword evidence="8" id="KW-1185">Reference proteome</keyword>
<keyword evidence="4 7" id="KW-0418">Kinase</keyword>
<sequence>MSDARTPRALVVGEALVDVTRKPGGSVAEHPGGSPLNVAVTMARQGIDTTLAAQVGDDHFGSLVRAHLDRSGVRFDGTGSSAPTASATATLDAGGAATYEFDLRWDPESLPEPADFDLVHVGSIGAWMAPGADAIADLVRRAHASGLAVGFDPNVRPALAPSVPVLRQRVFDLARLSRFVKLSDEDAEVLADGDGDPLSVLRDLAAHGPALAALTRGGASAVLRSGDQEVEVQVPEVEVADTIGAGDTWMGTLLTELLVRGWADRSSFTADELRELGQAAVTAAAITVSRPGADPPWRNELVRPHG</sequence>
<feature type="domain" description="Carbohydrate kinase PfkB" evidence="6">
    <location>
        <begin position="10"/>
        <end position="296"/>
    </location>
</feature>
<evidence type="ECO:0000259" key="6">
    <source>
        <dbReference type="Pfam" id="PF00294"/>
    </source>
</evidence>
<dbReference type="PANTHER" id="PTHR43085">
    <property type="entry name" value="HEXOKINASE FAMILY MEMBER"/>
    <property type="match status" value="1"/>
</dbReference>
<evidence type="ECO:0000313" key="8">
    <source>
        <dbReference type="Proteomes" id="UP000191040"/>
    </source>
</evidence>
<dbReference type="InterPro" id="IPR002173">
    <property type="entry name" value="Carboh/pur_kinase_PfkB_CS"/>
</dbReference>
<dbReference type="Pfam" id="PF00294">
    <property type="entry name" value="PfkB"/>
    <property type="match status" value="1"/>
</dbReference>
<evidence type="ECO:0000256" key="5">
    <source>
        <dbReference type="ARBA" id="ARBA00022840"/>
    </source>
</evidence>
<gene>
    <name evidence="7" type="ORF">SAMN06295964_3104</name>
</gene>
<keyword evidence="3" id="KW-0547">Nucleotide-binding</keyword>
<dbReference type="Gene3D" id="3.40.1190.20">
    <property type="match status" value="1"/>
</dbReference>
<evidence type="ECO:0000256" key="3">
    <source>
        <dbReference type="ARBA" id="ARBA00022741"/>
    </source>
</evidence>
<dbReference type="AlphaFoldDB" id="A0A1T4Z899"/>
<keyword evidence="5" id="KW-0067">ATP-binding</keyword>
<dbReference type="InterPro" id="IPR011611">
    <property type="entry name" value="PfkB_dom"/>
</dbReference>
<evidence type="ECO:0000256" key="1">
    <source>
        <dbReference type="ARBA" id="ARBA00010688"/>
    </source>
</evidence>
<organism evidence="7 8">
    <name type="scientific">Aeromicrobium choanae</name>
    <dbReference type="NCBI Taxonomy" id="1736691"/>
    <lineage>
        <taxon>Bacteria</taxon>
        <taxon>Bacillati</taxon>
        <taxon>Actinomycetota</taxon>
        <taxon>Actinomycetes</taxon>
        <taxon>Propionibacteriales</taxon>
        <taxon>Nocardioidaceae</taxon>
        <taxon>Aeromicrobium</taxon>
    </lineage>
</organism>
<dbReference type="EMBL" id="LT796768">
    <property type="protein sequence ID" value="SKB10108.1"/>
    <property type="molecule type" value="Genomic_DNA"/>
</dbReference>
<name>A0A1T4Z899_9ACTN</name>
<accession>A0A1T4Z899</accession>
<dbReference type="GO" id="GO:0005524">
    <property type="term" value="F:ATP binding"/>
    <property type="evidence" value="ECO:0007669"/>
    <property type="project" value="UniProtKB-KW"/>
</dbReference>
<protein>
    <submittedName>
        <fullName evidence="7">Fructokinase</fullName>
    </submittedName>
</protein>
<comment type="similarity">
    <text evidence="1">Belongs to the carbohydrate kinase PfkB family.</text>
</comment>
<evidence type="ECO:0000313" key="7">
    <source>
        <dbReference type="EMBL" id="SKB10108.1"/>
    </source>
</evidence>
<dbReference type="STRING" id="1736691.SAMN06295964_3104"/>
<evidence type="ECO:0000256" key="4">
    <source>
        <dbReference type="ARBA" id="ARBA00022777"/>
    </source>
</evidence>
<reference evidence="8" key="1">
    <citation type="submission" date="2017-02" db="EMBL/GenBank/DDBJ databases">
        <authorList>
            <person name="Varghese N."/>
            <person name="Submissions S."/>
        </authorList>
    </citation>
    <scope>NUCLEOTIDE SEQUENCE [LARGE SCALE GENOMIC DNA]</scope>
    <source>
        <strain evidence="8">9H-4</strain>
    </source>
</reference>
<dbReference type="SUPFAM" id="SSF53613">
    <property type="entry name" value="Ribokinase-like"/>
    <property type="match status" value="1"/>
</dbReference>
<dbReference type="Proteomes" id="UP000191040">
    <property type="component" value="Chromosome I"/>
</dbReference>
<proteinExistence type="inferred from homology"/>
<dbReference type="InterPro" id="IPR029056">
    <property type="entry name" value="Ribokinase-like"/>
</dbReference>
<dbReference type="GO" id="GO:0016301">
    <property type="term" value="F:kinase activity"/>
    <property type="evidence" value="ECO:0007669"/>
    <property type="project" value="UniProtKB-KW"/>
</dbReference>
<keyword evidence="2" id="KW-0808">Transferase</keyword>
<dbReference type="PANTHER" id="PTHR43085:SF1">
    <property type="entry name" value="PSEUDOURIDINE KINASE-RELATED"/>
    <property type="match status" value="1"/>
</dbReference>
<dbReference type="OrthoDB" id="9795789at2"/>
<dbReference type="InterPro" id="IPR050306">
    <property type="entry name" value="PfkB_Carbo_kinase"/>
</dbReference>
<dbReference type="PROSITE" id="PS00583">
    <property type="entry name" value="PFKB_KINASES_1"/>
    <property type="match status" value="1"/>
</dbReference>
<dbReference type="RefSeq" id="WP_078700985.1">
    <property type="nucleotide sequence ID" value="NZ_LT796768.1"/>
</dbReference>